<reference evidence="1" key="2">
    <citation type="submission" date="2021-04" db="EMBL/GenBank/DDBJ databases">
        <authorList>
            <person name="Podell S."/>
        </authorList>
    </citation>
    <scope>NUCLEOTIDE SEQUENCE</scope>
    <source>
        <strain evidence="1">Hildebrandi</strain>
    </source>
</reference>
<keyword evidence="2" id="KW-1185">Reference proteome</keyword>
<name>A0A9K3KZ48_9STRA</name>
<evidence type="ECO:0000313" key="1">
    <source>
        <dbReference type="EMBL" id="KAG7352412.1"/>
    </source>
</evidence>
<dbReference type="OrthoDB" id="126130at2759"/>
<dbReference type="Proteomes" id="UP000693970">
    <property type="component" value="Unassembled WGS sequence"/>
</dbReference>
<accession>A0A9K3KZ48</accession>
<protein>
    <submittedName>
        <fullName evidence="1">Uncharacterized protein</fullName>
    </submittedName>
</protein>
<evidence type="ECO:0000313" key="2">
    <source>
        <dbReference type="Proteomes" id="UP000693970"/>
    </source>
</evidence>
<gene>
    <name evidence="1" type="ORF">IV203_008460</name>
</gene>
<dbReference type="EMBL" id="JAGRRH010000017">
    <property type="protein sequence ID" value="KAG7352412.1"/>
    <property type="molecule type" value="Genomic_DNA"/>
</dbReference>
<organism evidence="1 2">
    <name type="scientific">Nitzschia inconspicua</name>
    <dbReference type="NCBI Taxonomy" id="303405"/>
    <lineage>
        <taxon>Eukaryota</taxon>
        <taxon>Sar</taxon>
        <taxon>Stramenopiles</taxon>
        <taxon>Ochrophyta</taxon>
        <taxon>Bacillariophyta</taxon>
        <taxon>Bacillariophyceae</taxon>
        <taxon>Bacillariophycidae</taxon>
        <taxon>Bacillariales</taxon>
        <taxon>Bacillariaceae</taxon>
        <taxon>Nitzschia</taxon>
    </lineage>
</organism>
<reference evidence="1" key="1">
    <citation type="journal article" date="2021" name="Sci. Rep.">
        <title>Diploid genomic architecture of Nitzschia inconspicua, an elite biomass production diatom.</title>
        <authorList>
            <person name="Oliver A."/>
            <person name="Podell S."/>
            <person name="Pinowska A."/>
            <person name="Traller J.C."/>
            <person name="Smith S.R."/>
            <person name="McClure R."/>
            <person name="Beliaev A."/>
            <person name="Bohutskyi P."/>
            <person name="Hill E.A."/>
            <person name="Rabines A."/>
            <person name="Zheng H."/>
            <person name="Allen L.Z."/>
            <person name="Kuo A."/>
            <person name="Grigoriev I.V."/>
            <person name="Allen A.E."/>
            <person name="Hazlebeck D."/>
            <person name="Allen E.E."/>
        </authorList>
    </citation>
    <scope>NUCLEOTIDE SEQUENCE</scope>
    <source>
        <strain evidence="1">Hildebrandi</strain>
    </source>
</reference>
<sequence length="116" mass="12966">MPEKPHRSQMFLNSLCTNQGIVEETLNNFNEPPPAGWLQQEIKSWPIQRNNTQVGPSQLEHLATLNARLPDGSDLAFPNDASNRQAEALDIDLWNNSMLRKRQHSNSSGGECAITS</sequence>
<comment type="caution">
    <text evidence="1">The sequence shown here is derived from an EMBL/GenBank/DDBJ whole genome shotgun (WGS) entry which is preliminary data.</text>
</comment>
<dbReference type="AlphaFoldDB" id="A0A9K3KZ48"/>
<proteinExistence type="predicted"/>